<dbReference type="SUPFAM" id="SSF52091">
    <property type="entry name" value="SpoIIaa-like"/>
    <property type="match status" value="1"/>
</dbReference>
<name>A0ABT5Y5F5_9GAMM</name>
<protein>
    <submittedName>
        <fullName evidence="2">STAS domain-containing protein</fullName>
    </submittedName>
</protein>
<dbReference type="InterPro" id="IPR058548">
    <property type="entry name" value="MlaB-like_STAS"/>
</dbReference>
<dbReference type="EMBL" id="JANCMW010000001">
    <property type="protein sequence ID" value="MDF0748911.1"/>
    <property type="molecule type" value="Genomic_DNA"/>
</dbReference>
<sequence>MTGCPASVTLDGDTLSVSGSVDPLTVATVRREGEKLILDSEADLVVDLSAMGTAHSVVLSLLLCWQRLADSRSQTLRFTGVGDRLVSLAALSGLDRQLSGFCSQSLPENLHQS</sequence>
<dbReference type="Proteomes" id="UP001143391">
    <property type="component" value="Unassembled WGS sequence"/>
</dbReference>
<comment type="caution">
    <text evidence="2">The sequence shown here is derived from an EMBL/GenBank/DDBJ whole genome shotgun (WGS) entry which is preliminary data.</text>
</comment>
<gene>
    <name evidence="2" type="ORF">NLU14_01550</name>
</gene>
<dbReference type="InterPro" id="IPR036513">
    <property type="entry name" value="STAS_dom_sf"/>
</dbReference>
<evidence type="ECO:0000259" key="1">
    <source>
        <dbReference type="PROSITE" id="PS50801"/>
    </source>
</evidence>
<dbReference type="Pfam" id="PF13466">
    <property type="entry name" value="STAS_2"/>
    <property type="match status" value="1"/>
</dbReference>
<reference evidence="2" key="1">
    <citation type="submission" date="2022-07" db="EMBL/GenBank/DDBJ databases">
        <title>Marinobacter iranensis a new bacterium isolate from a hipersaline lake in Iran.</title>
        <authorList>
            <person name="Mohammad A.M.A."/>
            <person name="Cristina S.-P."/>
            <person name="Antonio V."/>
        </authorList>
    </citation>
    <scope>NUCLEOTIDE SEQUENCE</scope>
    <source>
        <strain evidence="2">71-i</strain>
    </source>
</reference>
<keyword evidence="3" id="KW-1185">Reference proteome</keyword>
<proteinExistence type="predicted"/>
<evidence type="ECO:0000313" key="3">
    <source>
        <dbReference type="Proteomes" id="UP001143391"/>
    </source>
</evidence>
<dbReference type="RefSeq" id="WP_275704392.1">
    <property type="nucleotide sequence ID" value="NZ_JANCMW010000001.1"/>
</dbReference>
<dbReference type="InterPro" id="IPR002645">
    <property type="entry name" value="STAS_dom"/>
</dbReference>
<feature type="domain" description="STAS" evidence="1">
    <location>
        <begin position="15"/>
        <end position="113"/>
    </location>
</feature>
<accession>A0ABT5Y5F5</accession>
<organism evidence="2 3">
    <name type="scientific">Marinobacter iranensis</name>
    <dbReference type="NCBI Taxonomy" id="2962607"/>
    <lineage>
        <taxon>Bacteria</taxon>
        <taxon>Pseudomonadati</taxon>
        <taxon>Pseudomonadota</taxon>
        <taxon>Gammaproteobacteria</taxon>
        <taxon>Pseudomonadales</taxon>
        <taxon>Marinobacteraceae</taxon>
        <taxon>Marinobacter</taxon>
    </lineage>
</organism>
<evidence type="ECO:0000313" key="2">
    <source>
        <dbReference type="EMBL" id="MDF0748911.1"/>
    </source>
</evidence>
<dbReference type="PROSITE" id="PS50801">
    <property type="entry name" value="STAS"/>
    <property type="match status" value="1"/>
</dbReference>
<dbReference type="Gene3D" id="3.30.750.24">
    <property type="entry name" value="STAS domain"/>
    <property type="match status" value="1"/>
</dbReference>